<evidence type="ECO:0000313" key="2">
    <source>
        <dbReference type="EMBL" id="JAD86421.1"/>
    </source>
</evidence>
<organism evidence="2">
    <name type="scientific">Arundo donax</name>
    <name type="common">Giant reed</name>
    <name type="synonym">Donax arundinaceus</name>
    <dbReference type="NCBI Taxonomy" id="35708"/>
    <lineage>
        <taxon>Eukaryota</taxon>
        <taxon>Viridiplantae</taxon>
        <taxon>Streptophyta</taxon>
        <taxon>Embryophyta</taxon>
        <taxon>Tracheophyta</taxon>
        <taxon>Spermatophyta</taxon>
        <taxon>Magnoliopsida</taxon>
        <taxon>Liliopsida</taxon>
        <taxon>Poales</taxon>
        <taxon>Poaceae</taxon>
        <taxon>PACMAD clade</taxon>
        <taxon>Arundinoideae</taxon>
        <taxon>Arundineae</taxon>
        <taxon>Arundo</taxon>
    </lineage>
</organism>
<accession>A0A0A9DF07</accession>
<reference evidence="2" key="2">
    <citation type="journal article" date="2015" name="Data Brief">
        <title>Shoot transcriptome of the giant reed, Arundo donax.</title>
        <authorList>
            <person name="Barrero R.A."/>
            <person name="Guerrero F.D."/>
            <person name="Moolhuijzen P."/>
            <person name="Goolsby J.A."/>
            <person name="Tidwell J."/>
            <person name="Bellgard S.E."/>
            <person name="Bellgard M.I."/>
        </authorList>
    </citation>
    <scope>NUCLEOTIDE SEQUENCE</scope>
    <source>
        <tissue evidence="2">Shoot tissue taken approximately 20 cm above the soil surface</tissue>
    </source>
</reference>
<protein>
    <submittedName>
        <fullName evidence="2">Uncharacterized protein</fullName>
    </submittedName>
</protein>
<name>A0A0A9DF07_ARUDO</name>
<proteinExistence type="predicted"/>
<evidence type="ECO:0000256" key="1">
    <source>
        <dbReference type="SAM" id="SignalP"/>
    </source>
</evidence>
<dbReference type="AlphaFoldDB" id="A0A0A9DF07"/>
<sequence length="45" mass="5117">MSLVVSVFFPLFFIFLFICNLVHSSSQQTSVACKMVQTAMHTGYR</sequence>
<dbReference type="EMBL" id="GBRH01211474">
    <property type="protein sequence ID" value="JAD86421.1"/>
    <property type="molecule type" value="Transcribed_RNA"/>
</dbReference>
<reference evidence="2" key="1">
    <citation type="submission" date="2014-09" db="EMBL/GenBank/DDBJ databases">
        <authorList>
            <person name="Magalhaes I.L.F."/>
            <person name="Oliveira U."/>
            <person name="Santos F.R."/>
            <person name="Vidigal T.H.D.A."/>
            <person name="Brescovit A.D."/>
            <person name="Santos A.J."/>
        </authorList>
    </citation>
    <scope>NUCLEOTIDE SEQUENCE</scope>
    <source>
        <tissue evidence="2">Shoot tissue taken approximately 20 cm above the soil surface</tissue>
    </source>
</reference>
<feature type="chain" id="PRO_5002063826" evidence="1">
    <location>
        <begin position="25"/>
        <end position="45"/>
    </location>
</feature>
<keyword evidence="1" id="KW-0732">Signal</keyword>
<feature type="signal peptide" evidence="1">
    <location>
        <begin position="1"/>
        <end position="24"/>
    </location>
</feature>